<evidence type="ECO:0000256" key="6">
    <source>
        <dbReference type="ARBA" id="ARBA00023306"/>
    </source>
</evidence>
<evidence type="ECO:0000313" key="8">
    <source>
        <dbReference type="EMBL" id="RKP00470.1"/>
    </source>
</evidence>
<dbReference type="GO" id="GO:0051301">
    <property type="term" value="P:cell division"/>
    <property type="evidence" value="ECO:0007669"/>
    <property type="project" value="UniProtKB-KW"/>
</dbReference>
<evidence type="ECO:0000256" key="5">
    <source>
        <dbReference type="ARBA" id="ARBA00022912"/>
    </source>
</evidence>
<keyword evidence="3" id="KW-0132">Cell division</keyword>
<feature type="domain" description="Rhodanese" evidence="7">
    <location>
        <begin position="20"/>
        <end position="133"/>
    </location>
</feature>
<comment type="similarity">
    <text evidence="1">Belongs to the MPI phosphatase family.</text>
</comment>
<organism evidence="8 9">
    <name type="scientific">Caulochytrium protostelioides</name>
    <dbReference type="NCBI Taxonomy" id="1555241"/>
    <lineage>
        <taxon>Eukaryota</taxon>
        <taxon>Fungi</taxon>
        <taxon>Fungi incertae sedis</taxon>
        <taxon>Chytridiomycota</taxon>
        <taxon>Chytridiomycota incertae sedis</taxon>
        <taxon>Chytridiomycetes</taxon>
        <taxon>Caulochytriales</taxon>
        <taxon>Caulochytriaceae</taxon>
        <taxon>Caulochytrium</taxon>
    </lineage>
</organism>
<dbReference type="PROSITE" id="PS50206">
    <property type="entry name" value="RHODANESE_3"/>
    <property type="match status" value="1"/>
</dbReference>
<dbReference type="InterPro" id="IPR000751">
    <property type="entry name" value="MPI_Phosphatase"/>
</dbReference>
<dbReference type="AlphaFoldDB" id="A0A4P9X628"/>
<feature type="non-terminal residue" evidence="8">
    <location>
        <position position="133"/>
    </location>
</feature>
<dbReference type="Proteomes" id="UP000274922">
    <property type="component" value="Unassembled WGS sequence"/>
</dbReference>
<evidence type="ECO:0000256" key="3">
    <source>
        <dbReference type="ARBA" id="ARBA00022618"/>
    </source>
</evidence>
<dbReference type="EC" id="3.1.3.48" evidence="2"/>
<reference evidence="9" key="1">
    <citation type="journal article" date="2018" name="Nat. Microbiol.">
        <title>Leveraging single-cell genomics to expand the fungal tree of life.</title>
        <authorList>
            <person name="Ahrendt S.R."/>
            <person name="Quandt C.A."/>
            <person name="Ciobanu D."/>
            <person name="Clum A."/>
            <person name="Salamov A."/>
            <person name="Andreopoulos B."/>
            <person name="Cheng J.F."/>
            <person name="Woyke T."/>
            <person name="Pelin A."/>
            <person name="Henrissat B."/>
            <person name="Reynolds N.K."/>
            <person name="Benny G.L."/>
            <person name="Smith M.E."/>
            <person name="James T.Y."/>
            <person name="Grigoriev I.V."/>
        </authorList>
    </citation>
    <scope>NUCLEOTIDE SEQUENCE [LARGE SCALE GENOMIC DNA]</scope>
    <source>
        <strain evidence="9">ATCC 52028</strain>
    </source>
</reference>
<dbReference type="GO" id="GO:0000086">
    <property type="term" value="P:G2/M transition of mitotic cell cycle"/>
    <property type="evidence" value="ECO:0007669"/>
    <property type="project" value="TreeGrafter"/>
</dbReference>
<dbReference type="GO" id="GO:0005737">
    <property type="term" value="C:cytoplasm"/>
    <property type="evidence" value="ECO:0007669"/>
    <property type="project" value="TreeGrafter"/>
</dbReference>
<dbReference type="PANTHER" id="PTHR10828">
    <property type="entry name" value="M-PHASE INDUCER PHOSPHATASE DUAL SPECIFICITY PHOSPHATASE CDC25"/>
    <property type="match status" value="1"/>
</dbReference>
<feature type="non-terminal residue" evidence="8">
    <location>
        <position position="1"/>
    </location>
</feature>
<keyword evidence="4" id="KW-0378">Hydrolase</keyword>
<dbReference type="PRINTS" id="PR00716">
    <property type="entry name" value="MPIPHPHTASE"/>
</dbReference>
<evidence type="ECO:0000259" key="7">
    <source>
        <dbReference type="PROSITE" id="PS50206"/>
    </source>
</evidence>
<dbReference type="InterPro" id="IPR036873">
    <property type="entry name" value="Rhodanese-like_dom_sf"/>
</dbReference>
<protein>
    <recommendedName>
        <fullName evidence="2">protein-tyrosine-phosphatase</fullName>
        <ecNumber evidence="2">3.1.3.48</ecNumber>
    </recommendedName>
</protein>
<dbReference type="STRING" id="1555241.A0A4P9X628"/>
<dbReference type="GO" id="GO:0010971">
    <property type="term" value="P:positive regulation of G2/M transition of mitotic cell cycle"/>
    <property type="evidence" value="ECO:0007669"/>
    <property type="project" value="TreeGrafter"/>
</dbReference>
<dbReference type="GO" id="GO:0005634">
    <property type="term" value="C:nucleus"/>
    <property type="evidence" value="ECO:0007669"/>
    <property type="project" value="TreeGrafter"/>
</dbReference>
<dbReference type="SUPFAM" id="SSF52821">
    <property type="entry name" value="Rhodanese/Cell cycle control phosphatase"/>
    <property type="match status" value="1"/>
</dbReference>
<keyword evidence="6" id="KW-0131">Cell cycle</keyword>
<evidence type="ECO:0000313" key="9">
    <source>
        <dbReference type="Proteomes" id="UP000274922"/>
    </source>
</evidence>
<dbReference type="Pfam" id="PF00581">
    <property type="entry name" value="Rhodanese"/>
    <property type="match status" value="1"/>
</dbReference>
<keyword evidence="9" id="KW-1185">Reference proteome</keyword>
<dbReference type="OrthoDB" id="26523at2759"/>
<gene>
    <name evidence="8" type="ORF">CXG81DRAFT_2793</name>
</gene>
<dbReference type="Gene3D" id="3.40.250.10">
    <property type="entry name" value="Rhodanese-like domain"/>
    <property type="match status" value="1"/>
</dbReference>
<sequence>LKRISPATLRDLLEGKHTEVCPQFQVIDCRFAYEFAGGHVRNAQNVDCVEALDRMFFGKDAELAGWLDAGAQRPALIFHCEYSEVRAPRLAAHLRKLDRQYNMASYPRLTFPDIYILKGGYNQLFGSEPSVCE</sequence>
<evidence type="ECO:0000256" key="2">
    <source>
        <dbReference type="ARBA" id="ARBA00013064"/>
    </source>
</evidence>
<dbReference type="PANTHER" id="PTHR10828:SF17">
    <property type="entry name" value="PROTEIN-TYROSINE-PHOSPHATASE"/>
    <property type="match status" value="1"/>
</dbReference>
<accession>A0A4P9X628</accession>
<dbReference type="EMBL" id="ML014214">
    <property type="protein sequence ID" value="RKP00470.1"/>
    <property type="molecule type" value="Genomic_DNA"/>
</dbReference>
<evidence type="ECO:0000256" key="1">
    <source>
        <dbReference type="ARBA" id="ARBA00011065"/>
    </source>
</evidence>
<dbReference type="GO" id="GO:0004725">
    <property type="term" value="F:protein tyrosine phosphatase activity"/>
    <property type="evidence" value="ECO:0007669"/>
    <property type="project" value="UniProtKB-EC"/>
</dbReference>
<name>A0A4P9X628_9FUNG</name>
<evidence type="ECO:0000256" key="4">
    <source>
        <dbReference type="ARBA" id="ARBA00022801"/>
    </source>
</evidence>
<proteinExistence type="inferred from homology"/>
<dbReference type="GO" id="GO:0110032">
    <property type="term" value="P:positive regulation of G2/MI transition of meiotic cell cycle"/>
    <property type="evidence" value="ECO:0007669"/>
    <property type="project" value="TreeGrafter"/>
</dbReference>
<dbReference type="InterPro" id="IPR001763">
    <property type="entry name" value="Rhodanese-like_dom"/>
</dbReference>
<dbReference type="SMART" id="SM00450">
    <property type="entry name" value="RHOD"/>
    <property type="match status" value="1"/>
</dbReference>
<keyword evidence="5" id="KW-0904">Protein phosphatase</keyword>